<dbReference type="PROSITE" id="PS52044">
    <property type="entry name" value="VLRF1"/>
    <property type="match status" value="1"/>
</dbReference>
<dbReference type="InterPro" id="IPR002110">
    <property type="entry name" value="Ankyrin_rpt"/>
</dbReference>
<feature type="compositionally biased region" description="Polar residues" evidence="15">
    <location>
        <begin position="442"/>
        <end position="458"/>
    </location>
</feature>
<dbReference type="PROSITE" id="PS50297">
    <property type="entry name" value="ANK_REP_REGION"/>
    <property type="match status" value="1"/>
</dbReference>
<evidence type="ECO:0000256" key="10">
    <source>
        <dbReference type="ARBA" id="ARBA00022833"/>
    </source>
</evidence>
<dbReference type="InterPro" id="IPR041175">
    <property type="entry name" value="VLRF1/Vms1"/>
</dbReference>
<keyword evidence="18" id="KW-1185">Reference proteome</keyword>
<dbReference type="InterPro" id="IPR047139">
    <property type="entry name" value="ANKZ1/VMS1"/>
</dbReference>
<dbReference type="Gene3D" id="1.25.40.20">
    <property type="entry name" value="Ankyrin repeat-containing domain"/>
    <property type="match status" value="1"/>
</dbReference>
<dbReference type="GO" id="GO:0016787">
    <property type="term" value="F:hydrolase activity"/>
    <property type="evidence" value="ECO:0007669"/>
    <property type="project" value="UniProtKB-KW"/>
</dbReference>
<feature type="compositionally biased region" description="Acidic residues" evidence="15">
    <location>
        <begin position="661"/>
        <end position="674"/>
    </location>
</feature>
<dbReference type="PROSITE" id="PS50088">
    <property type="entry name" value="ANK_REPEAT"/>
    <property type="match status" value="1"/>
</dbReference>
<dbReference type="PANTHER" id="PTHR16036">
    <property type="entry name" value="ANKYRIN REPEAT AND ZINC FINGER DOMAIN-CONTAINING PROTEIN 1"/>
    <property type="match status" value="1"/>
</dbReference>
<feature type="compositionally biased region" description="Polar residues" evidence="15">
    <location>
        <begin position="78"/>
        <end position="97"/>
    </location>
</feature>
<keyword evidence="11 13" id="KW-0040">ANK repeat</keyword>
<sequence length="890" mass="95421">MDRFCAFTVFDRVPIERLFKPTAAAAASLEGGRAAAAFAATPTAIVRLAKSVDGGLLVDRAHVARAKPAAAADSTPAQQQRSPLNEAANSTLSSTDASPAAQYSCSTCSAELESLDAQREHFRSDWHRLNAKRKIRSLPALTIAAFEAMLANDATVSDVSSISGSDSDSEDDRQEKRKLALENKSLVAKTQSVDGDHDDDEAINPEEGDQDATHGGPRVFFTVQHLDNRVFSVYRAALAHTRAQMTLRDLVDTPAAEVEASILALATPAVRKSCVLMCSSGHFAGIVFDGNSIVAHKTFHRYTIRAKRGTAQSTMDSRSGGHAPKSGGASLRRYNEAALEQEIRELMAEWSLLLTECAYLIVHAPGANRRIFFEPGASKQSVAPIARDDPRVRKVPFMTRRPTLKEAERLHSQFFMILQHDVAKLAQPALETALATDAGGNATKSSYSSSGDADNNGNESAASVDDDVDSLEDLVDEDEQDPFYIACKKGHVSTIAALIDIVKEQGEFMSASSTPAATPDVVEFHDAQPEFTPLNNDLTLFLHSVHGEHLWTPLHVASANGHAETVTKLLVEGADPTRKDVLGRTPYIVASSKPVRDAFRRYRGANPHSWDYAASSIPTALTEELEQEQERKRLERERAKRQRRKAKRKQGSSTAAAASGDQEDNDDDSSDDDTPAPPKGSAAAPKPSAADAVDADDEALHVAMREAARERFAAMFTPAAGANHAQQPPRSTPPSGRPVPRESGRPHTPSSARGPGAGRGASVVARGGSTGGSRTATHQPPSAANPPQRPATTTSSANASRTQPPRPPTIPVAQPSADEARLQRLKAAEARLKQPPSTSSGNVSAPTPATPPPTRCSFCNFVIAGLPPFTRLSYVYCSLDCVREHRKFVP</sequence>
<dbReference type="Pfam" id="PF18826">
    <property type="entry name" value="bVLRF1"/>
    <property type="match status" value="1"/>
</dbReference>
<protein>
    <recommendedName>
        <fullName evidence="16">VLRF1 domain-containing protein</fullName>
    </recommendedName>
</protein>
<feature type="active site" evidence="14">
    <location>
        <position position="312"/>
    </location>
</feature>
<keyword evidence="4 14" id="KW-0540">Nuclease</keyword>
<keyword evidence="12" id="KW-0175">Coiled coil</keyword>
<dbReference type="GO" id="GO:0005737">
    <property type="term" value="C:cytoplasm"/>
    <property type="evidence" value="ECO:0007669"/>
    <property type="project" value="UniProtKB-SubCell"/>
</dbReference>
<feature type="compositionally biased region" description="Acidic residues" evidence="15">
    <location>
        <begin position="196"/>
        <end position="210"/>
    </location>
</feature>
<keyword evidence="5" id="KW-0479">Metal-binding</keyword>
<dbReference type="PANTHER" id="PTHR16036:SF2">
    <property type="entry name" value="TRNA ENDONUCLEASE ANKZF1"/>
    <property type="match status" value="1"/>
</dbReference>
<dbReference type="InterPro" id="IPR036770">
    <property type="entry name" value="Ankyrin_rpt-contain_sf"/>
</dbReference>
<evidence type="ECO:0000256" key="13">
    <source>
        <dbReference type="PROSITE-ProRule" id="PRU00023"/>
    </source>
</evidence>
<evidence type="ECO:0000313" key="18">
    <source>
        <dbReference type="Proteomes" id="UP000008743"/>
    </source>
</evidence>
<feature type="repeat" description="ANK" evidence="13">
    <location>
        <begin position="549"/>
        <end position="581"/>
    </location>
</feature>
<evidence type="ECO:0000256" key="14">
    <source>
        <dbReference type="PROSITE-ProRule" id="PRU01389"/>
    </source>
</evidence>
<accession>A0A0D2UHK2</accession>
<feature type="region of interest" description="Disordered" evidence="15">
    <location>
        <begin position="717"/>
        <end position="851"/>
    </location>
</feature>
<dbReference type="GO" id="GO:0036503">
    <property type="term" value="P:ERAD pathway"/>
    <property type="evidence" value="ECO:0007669"/>
    <property type="project" value="TreeGrafter"/>
</dbReference>
<gene>
    <name evidence="17" type="ORF">CAOG_005205</name>
</gene>
<feature type="compositionally biased region" description="Basic residues" evidence="15">
    <location>
        <begin position="639"/>
        <end position="650"/>
    </location>
</feature>
<evidence type="ECO:0000256" key="12">
    <source>
        <dbReference type="ARBA" id="ARBA00023054"/>
    </source>
</evidence>
<dbReference type="InterPro" id="IPR041540">
    <property type="entry name" value="VATC"/>
</dbReference>
<feature type="compositionally biased region" description="Low complexity" evidence="15">
    <location>
        <begin position="157"/>
        <end position="166"/>
    </location>
</feature>
<evidence type="ECO:0000256" key="11">
    <source>
        <dbReference type="ARBA" id="ARBA00023043"/>
    </source>
</evidence>
<keyword evidence="10" id="KW-0862">Zinc</keyword>
<dbReference type="Pfam" id="PF00023">
    <property type="entry name" value="Ank"/>
    <property type="match status" value="1"/>
</dbReference>
<feature type="region of interest" description="Disordered" evidence="15">
    <location>
        <begin position="439"/>
        <end position="467"/>
    </location>
</feature>
<feature type="region of interest" description="Disordered" evidence="15">
    <location>
        <begin position="68"/>
        <end position="97"/>
    </location>
</feature>
<evidence type="ECO:0000256" key="15">
    <source>
        <dbReference type="SAM" id="MobiDB-lite"/>
    </source>
</evidence>
<reference evidence="18" key="1">
    <citation type="submission" date="2011-02" db="EMBL/GenBank/DDBJ databases">
        <title>The Genome Sequence of Capsaspora owczarzaki ATCC 30864.</title>
        <authorList>
            <person name="Russ C."/>
            <person name="Cuomo C."/>
            <person name="Burger G."/>
            <person name="Gray M.W."/>
            <person name="Holland P.W.H."/>
            <person name="King N."/>
            <person name="Lang F.B.F."/>
            <person name="Roger A.J."/>
            <person name="Ruiz-Trillo I."/>
            <person name="Young S.K."/>
            <person name="Zeng Q."/>
            <person name="Gargeya S."/>
            <person name="Alvarado L."/>
            <person name="Berlin A."/>
            <person name="Chapman S.B."/>
            <person name="Chen Z."/>
            <person name="Freedman E."/>
            <person name="Gellesch M."/>
            <person name="Goldberg J."/>
            <person name="Griggs A."/>
            <person name="Gujja S."/>
            <person name="Heilman E."/>
            <person name="Heiman D."/>
            <person name="Howarth C."/>
            <person name="Mehta T."/>
            <person name="Neiman D."/>
            <person name="Pearson M."/>
            <person name="Roberts A."/>
            <person name="Saif S."/>
            <person name="Shea T."/>
            <person name="Shenoy N."/>
            <person name="Sisk P."/>
            <person name="Stolte C."/>
            <person name="Sykes S."/>
            <person name="White J."/>
            <person name="Yandava C."/>
            <person name="Haas B."/>
            <person name="Nusbaum C."/>
            <person name="Birren B."/>
        </authorList>
    </citation>
    <scope>NUCLEOTIDE SEQUENCE</scope>
    <source>
        <strain evidence="18">ATCC 30864</strain>
    </source>
</reference>
<dbReference type="FunCoup" id="A0A0D2UHK2">
    <property type="interactions" value="27"/>
</dbReference>
<dbReference type="eggNOG" id="KOG2505">
    <property type="taxonomic scope" value="Eukaryota"/>
</dbReference>
<dbReference type="InParanoid" id="A0A0D2UHK2"/>
<evidence type="ECO:0000256" key="6">
    <source>
        <dbReference type="ARBA" id="ARBA00022737"/>
    </source>
</evidence>
<evidence type="ECO:0000256" key="9">
    <source>
        <dbReference type="ARBA" id="ARBA00022801"/>
    </source>
</evidence>
<evidence type="ECO:0000256" key="7">
    <source>
        <dbReference type="ARBA" id="ARBA00022759"/>
    </source>
</evidence>
<evidence type="ECO:0000313" key="17">
    <source>
        <dbReference type="EMBL" id="KJE94576.1"/>
    </source>
</evidence>
<feature type="region of interest" description="Disordered" evidence="15">
    <location>
        <begin position="623"/>
        <end position="695"/>
    </location>
</feature>
<keyword evidence="9 14" id="KW-0378">Hydrolase</keyword>
<feature type="region of interest" description="Disordered" evidence="15">
    <location>
        <begin position="157"/>
        <end position="215"/>
    </location>
</feature>
<keyword evidence="7 14" id="KW-0255">Endonuclease</keyword>
<dbReference type="GO" id="GO:0004519">
    <property type="term" value="F:endonuclease activity"/>
    <property type="evidence" value="ECO:0007669"/>
    <property type="project" value="UniProtKB-KW"/>
</dbReference>
<dbReference type="AlphaFoldDB" id="A0A0D2UHK2"/>
<dbReference type="OrthoDB" id="429841at2759"/>
<dbReference type="PhylomeDB" id="A0A0D2UHK2"/>
<dbReference type="SMART" id="SM00248">
    <property type="entry name" value="ANK"/>
    <property type="match status" value="2"/>
</dbReference>
<dbReference type="STRING" id="595528.A0A0D2UHK2"/>
<keyword evidence="3 14" id="KW-0963">Cytoplasm</keyword>
<evidence type="ECO:0000259" key="16">
    <source>
        <dbReference type="PROSITE" id="PS52044"/>
    </source>
</evidence>
<feature type="compositionally biased region" description="Basic and acidic residues" evidence="15">
    <location>
        <begin position="818"/>
        <end position="832"/>
    </location>
</feature>
<dbReference type="SUPFAM" id="SSF48403">
    <property type="entry name" value="Ankyrin repeat"/>
    <property type="match status" value="1"/>
</dbReference>
<evidence type="ECO:0000256" key="3">
    <source>
        <dbReference type="ARBA" id="ARBA00022490"/>
    </source>
</evidence>
<feature type="compositionally biased region" description="Basic and acidic residues" evidence="15">
    <location>
        <begin position="628"/>
        <end position="638"/>
    </location>
</feature>
<dbReference type="Pfam" id="PF18716">
    <property type="entry name" value="VATC"/>
    <property type="match status" value="1"/>
</dbReference>
<dbReference type="GO" id="GO:0008270">
    <property type="term" value="F:zinc ion binding"/>
    <property type="evidence" value="ECO:0007669"/>
    <property type="project" value="UniProtKB-KW"/>
</dbReference>
<feature type="domain" description="VLRF1" evidence="16">
    <location>
        <begin position="269"/>
        <end position="417"/>
    </location>
</feature>
<keyword evidence="8" id="KW-0863">Zinc-finger</keyword>
<evidence type="ECO:0000256" key="1">
    <source>
        <dbReference type="ARBA" id="ARBA00004496"/>
    </source>
</evidence>
<feature type="compositionally biased region" description="Low complexity" evidence="15">
    <location>
        <begin position="679"/>
        <end position="692"/>
    </location>
</feature>
<evidence type="ECO:0000256" key="2">
    <source>
        <dbReference type="ARBA" id="ARBA00009262"/>
    </source>
</evidence>
<proteinExistence type="inferred from homology"/>
<evidence type="ECO:0000256" key="8">
    <source>
        <dbReference type="ARBA" id="ARBA00022771"/>
    </source>
</evidence>
<comment type="similarity">
    <text evidence="2 14">Belongs to the ANKZF1/VMS1 family.</text>
</comment>
<comment type="domain">
    <text evidence="14">The VLRF1 domain mediates binding to the 60S ribosomal subunit.</text>
</comment>
<comment type="subcellular location">
    <subcellularLocation>
        <location evidence="1">Cytoplasm</location>
    </subcellularLocation>
</comment>
<evidence type="ECO:0000256" key="4">
    <source>
        <dbReference type="ARBA" id="ARBA00022722"/>
    </source>
</evidence>
<keyword evidence="6" id="KW-0677">Repeat</keyword>
<evidence type="ECO:0000256" key="5">
    <source>
        <dbReference type="ARBA" id="ARBA00022723"/>
    </source>
</evidence>
<feature type="region of interest" description="Disordered" evidence="15">
    <location>
        <begin position="310"/>
        <end position="329"/>
    </location>
</feature>
<feature type="compositionally biased region" description="Low complexity" evidence="15">
    <location>
        <begin position="791"/>
        <end position="800"/>
    </location>
</feature>
<dbReference type="Proteomes" id="UP000008743">
    <property type="component" value="Unassembled WGS sequence"/>
</dbReference>
<dbReference type="RefSeq" id="XP_004346890.2">
    <property type="nucleotide sequence ID" value="XM_004346840.2"/>
</dbReference>
<feature type="compositionally biased region" description="Low complexity" evidence="15">
    <location>
        <begin position="68"/>
        <end position="77"/>
    </location>
</feature>
<organism evidence="17 18">
    <name type="scientific">Capsaspora owczarzaki (strain ATCC 30864)</name>
    <dbReference type="NCBI Taxonomy" id="595528"/>
    <lineage>
        <taxon>Eukaryota</taxon>
        <taxon>Filasterea</taxon>
        <taxon>Capsaspora</taxon>
    </lineage>
</organism>
<dbReference type="EMBL" id="KE346367">
    <property type="protein sequence ID" value="KJE94576.1"/>
    <property type="molecule type" value="Genomic_DNA"/>
</dbReference>
<feature type="compositionally biased region" description="Low complexity" evidence="15">
    <location>
        <begin position="749"/>
        <end position="777"/>
    </location>
</feature>
<feature type="compositionally biased region" description="Polar residues" evidence="15">
    <location>
        <begin position="835"/>
        <end position="844"/>
    </location>
</feature>
<name>A0A0D2UHK2_CAPO3</name>